<evidence type="ECO:0000313" key="1">
    <source>
        <dbReference type="EMBL" id="MBX74323.1"/>
    </source>
</evidence>
<sequence>MEPWIQATFLAQNRANEWSFTVQFLLLGRKISCHLRQVNL</sequence>
<dbReference type="AlphaFoldDB" id="A0A2P2R4Y4"/>
<organism evidence="1">
    <name type="scientific">Rhizophora mucronata</name>
    <name type="common">Asiatic mangrove</name>
    <dbReference type="NCBI Taxonomy" id="61149"/>
    <lineage>
        <taxon>Eukaryota</taxon>
        <taxon>Viridiplantae</taxon>
        <taxon>Streptophyta</taxon>
        <taxon>Embryophyta</taxon>
        <taxon>Tracheophyta</taxon>
        <taxon>Spermatophyta</taxon>
        <taxon>Magnoliopsida</taxon>
        <taxon>eudicotyledons</taxon>
        <taxon>Gunneridae</taxon>
        <taxon>Pentapetalae</taxon>
        <taxon>rosids</taxon>
        <taxon>fabids</taxon>
        <taxon>Malpighiales</taxon>
        <taxon>Rhizophoraceae</taxon>
        <taxon>Rhizophora</taxon>
    </lineage>
</organism>
<proteinExistence type="predicted"/>
<reference evidence="1" key="1">
    <citation type="submission" date="2018-02" db="EMBL/GenBank/DDBJ databases">
        <title>Rhizophora mucronata_Transcriptome.</title>
        <authorList>
            <person name="Meera S.P."/>
            <person name="Sreeshan A."/>
            <person name="Augustine A."/>
        </authorList>
    </citation>
    <scope>NUCLEOTIDE SEQUENCE</scope>
    <source>
        <tissue evidence="1">Leaf</tissue>
    </source>
</reference>
<accession>A0A2P2R4Y4</accession>
<protein>
    <submittedName>
        <fullName evidence="1">Uncharacterized protein</fullName>
    </submittedName>
</protein>
<name>A0A2P2R4Y4_RHIMU</name>
<dbReference type="EMBL" id="GGEC01093839">
    <property type="protein sequence ID" value="MBX74323.1"/>
    <property type="molecule type" value="Transcribed_RNA"/>
</dbReference>